<gene>
    <name evidence="1" type="ORF">GSPATT00005024001</name>
</gene>
<evidence type="ECO:0000313" key="2">
    <source>
        <dbReference type="Proteomes" id="UP000000600"/>
    </source>
</evidence>
<protein>
    <recommendedName>
        <fullName evidence="3">PX domain-containing protein</fullName>
    </recommendedName>
</protein>
<sequence length="277" mass="32821">MGNQEGMCCLSRERENHIMNNELVIFREYMNVKITVKLGDIQKESGESVSMFLVINKVCLYTNPDKIPLQQNIIQQIYDNLSRSINDANPLVQYEQVYSQNLEMNNYRCITYYRVRVFESEKDLFQYYNGFREWQINIKKLISLQQLNDEEFKDILICDCPIKQSRAFSSEVLVRSVIDFIDESKNRLNIKSITMMNCDKKSSRFLKYELIKQIEESKEPTLRKERQNKFMKFITSTKSVTSDMGRQNKCDFSLKDFDLGDESKLIQALKQNETEEQ</sequence>
<dbReference type="OrthoDB" id="287427at2759"/>
<dbReference type="OMA" id="MCCLSRE"/>
<evidence type="ECO:0000313" key="1">
    <source>
        <dbReference type="EMBL" id="CAK58651.1"/>
    </source>
</evidence>
<dbReference type="Proteomes" id="UP000000600">
    <property type="component" value="Unassembled WGS sequence"/>
</dbReference>
<dbReference type="KEGG" id="ptm:GSPATT00005024001"/>
<dbReference type="GeneID" id="5011833"/>
<dbReference type="InParanoid" id="A0BJD4"/>
<organism evidence="1 2">
    <name type="scientific">Paramecium tetraurelia</name>
    <dbReference type="NCBI Taxonomy" id="5888"/>
    <lineage>
        <taxon>Eukaryota</taxon>
        <taxon>Sar</taxon>
        <taxon>Alveolata</taxon>
        <taxon>Ciliophora</taxon>
        <taxon>Intramacronucleata</taxon>
        <taxon>Oligohymenophorea</taxon>
        <taxon>Peniculida</taxon>
        <taxon>Parameciidae</taxon>
        <taxon>Paramecium</taxon>
    </lineage>
</organism>
<evidence type="ECO:0008006" key="3">
    <source>
        <dbReference type="Google" id="ProtNLM"/>
    </source>
</evidence>
<dbReference type="AlphaFoldDB" id="A0BJD4"/>
<proteinExistence type="predicted"/>
<reference evidence="1 2" key="1">
    <citation type="journal article" date="2006" name="Nature">
        <title>Global trends of whole-genome duplications revealed by the ciliate Paramecium tetraurelia.</title>
        <authorList>
            <consortium name="Genoscope"/>
            <person name="Aury J.-M."/>
            <person name="Jaillon O."/>
            <person name="Duret L."/>
            <person name="Noel B."/>
            <person name="Jubin C."/>
            <person name="Porcel B.M."/>
            <person name="Segurens B."/>
            <person name="Daubin V."/>
            <person name="Anthouard V."/>
            <person name="Aiach N."/>
            <person name="Arnaiz O."/>
            <person name="Billaut A."/>
            <person name="Beisson J."/>
            <person name="Blanc I."/>
            <person name="Bouhouche K."/>
            <person name="Camara F."/>
            <person name="Duharcourt S."/>
            <person name="Guigo R."/>
            <person name="Gogendeau D."/>
            <person name="Katinka M."/>
            <person name="Keller A.-M."/>
            <person name="Kissmehl R."/>
            <person name="Klotz C."/>
            <person name="Koll F."/>
            <person name="Le Moue A."/>
            <person name="Lepere C."/>
            <person name="Malinsky S."/>
            <person name="Nowacki M."/>
            <person name="Nowak J.K."/>
            <person name="Plattner H."/>
            <person name="Poulain J."/>
            <person name="Ruiz F."/>
            <person name="Serrano V."/>
            <person name="Zagulski M."/>
            <person name="Dessen P."/>
            <person name="Betermier M."/>
            <person name="Weissenbach J."/>
            <person name="Scarpelli C."/>
            <person name="Schachter V."/>
            <person name="Sperling L."/>
            <person name="Meyer E."/>
            <person name="Cohen J."/>
            <person name="Wincker P."/>
        </authorList>
    </citation>
    <scope>NUCLEOTIDE SEQUENCE [LARGE SCALE GENOMIC DNA]</scope>
    <source>
        <strain evidence="1 2">Stock d4-2</strain>
    </source>
</reference>
<name>A0BJD4_PARTE</name>
<dbReference type="RefSeq" id="XP_001426049.1">
    <property type="nucleotide sequence ID" value="XM_001426012.1"/>
</dbReference>
<dbReference type="HOGENOM" id="CLU_1153604_0_0_1"/>
<dbReference type="EMBL" id="CT867997">
    <property type="protein sequence ID" value="CAK58651.1"/>
    <property type="molecule type" value="Genomic_DNA"/>
</dbReference>
<keyword evidence="2" id="KW-1185">Reference proteome</keyword>
<accession>A0BJD4</accession>